<evidence type="ECO:0000313" key="3">
    <source>
        <dbReference type="Proteomes" id="UP000254834"/>
    </source>
</evidence>
<dbReference type="RefSeq" id="WP_115585393.1">
    <property type="nucleotide sequence ID" value="NZ_CP025544.1"/>
</dbReference>
<evidence type="ECO:0000313" key="2">
    <source>
        <dbReference type="EMBL" id="AXK60378.1"/>
    </source>
</evidence>
<gene>
    <name evidence="2" type="ORF">C0J27_01255</name>
</gene>
<dbReference type="KEGG" id="cdes:C0J27_01255"/>
<name>A0A345ZAR1_9BACT</name>
<dbReference type="AlphaFoldDB" id="A0A345ZAR1"/>
<keyword evidence="1" id="KW-0472">Membrane</keyword>
<sequence length="274" mass="31146">MICSSQELFSHYDFNHNPKNEIDFELPALIFGVGAPIAVTILGLTSYFISSYMTPESFYVKSKYPYAQVWYDEMIIKYPDAHLKEVPFLFEKRGVFDNYVSCYGCLECTYNQICCYRGDLEIINNIYKKKAEGIELTENDINNSRILEFILLNVAGYLQQNSYAKRLMCEAAVFPAAVAALALYKNNFPTYSLNIEVSIAMWACLAVCLYNARYQAIQANKFACSQAADIKILQSGLQYFNNLTKAGVVSLKHPQTQVQAQMIADEIVRRSSQD</sequence>
<dbReference type="EMBL" id="CP025544">
    <property type="protein sequence ID" value="AXK60378.1"/>
    <property type="molecule type" value="Genomic_DNA"/>
</dbReference>
<organism evidence="2 3">
    <name type="scientific">Candidatus Chromulinivorax destructor</name>
    <dbReference type="NCBI Taxonomy" id="2066483"/>
    <lineage>
        <taxon>Bacteria</taxon>
        <taxon>Candidatus Babelota</taxon>
        <taxon>Candidatus Babeliae</taxon>
        <taxon>Candidatus Babeliales</taxon>
        <taxon>Candidatus Chromulinivoraceae</taxon>
        <taxon>Candidatus Chromulinivorax</taxon>
    </lineage>
</organism>
<reference evidence="2 3" key="1">
    <citation type="submission" date="2017-12" db="EMBL/GenBank/DDBJ databases">
        <title>Chromulinavorax destructans is a abundant pathogen of dominant heterotrophic picoflagllates.</title>
        <authorList>
            <person name="Deeg C.M."/>
            <person name="Zimmer M."/>
            <person name="Suttle C.A."/>
        </authorList>
    </citation>
    <scope>NUCLEOTIDE SEQUENCE [LARGE SCALE GENOMIC DNA]</scope>
    <source>
        <strain evidence="2 3">SeV1</strain>
    </source>
</reference>
<dbReference type="Proteomes" id="UP000254834">
    <property type="component" value="Chromosome"/>
</dbReference>
<protein>
    <submittedName>
        <fullName evidence="2">Uncharacterized protein</fullName>
    </submittedName>
</protein>
<feature type="transmembrane region" description="Helical" evidence="1">
    <location>
        <begin position="28"/>
        <end position="49"/>
    </location>
</feature>
<keyword evidence="3" id="KW-1185">Reference proteome</keyword>
<proteinExistence type="predicted"/>
<feature type="transmembrane region" description="Helical" evidence="1">
    <location>
        <begin position="191"/>
        <end position="212"/>
    </location>
</feature>
<feature type="transmembrane region" description="Helical" evidence="1">
    <location>
        <begin position="167"/>
        <end position="185"/>
    </location>
</feature>
<evidence type="ECO:0000256" key="1">
    <source>
        <dbReference type="SAM" id="Phobius"/>
    </source>
</evidence>
<keyword evidence="1" id="KW-0812">Transmembrane</keyword>
<accession>A0A345ZAR1</accession>
<keyword evidence="1" id="KW-1133">Transmembrane helix</keyword>